<keyword evidence="2" id="KW-1133">Transmembrane helix</keyword>
<evidence type="ECO:0000313" key="4">
    <source>
        <dbReference type="EMBL" id="MDR7153212.1"/>
    </source>
</evidence>
<evidence type="ECO:0000256" key="2">
    <source>
        <dbReference type="SAM" id="Phobius"/>
    </source>
</evidence>
<accession>A0ABU1WWH3</accession>
<sequence>MMGKTRWMTGSLVTLGLMLGSVSAAEARPRYDRGWGHHNRDRGNGFGFGDAVGVAALIGAVAIVASSLSKDKQAARGNAPYADDDAPPPATGTDYGLDRQGAAPGEEDFSDVVGNPDAMADACALAARDEAQTRLGGYAEIRAMDEPHPTQGGYNIDGEIETRASYSATTGTTRRFTCAMQNGRVAEVYLSRDVAVR</sequence>
<feature type="transmembrane region" description="Helical" evidence="2">
    <location>
        <begin position="48"/>
        <end position="68"/>
    </location>
</feature>
<organism evidence="4 5">
    <name type="scientific">Sphingobium xenophagum</name>
    <dbReference type="NCBI Taxonomy" id="121428"/>
    <lineage>
        <taxon>Bacteria</taxon>
        <taxon>Pseudomonadati</taxon>
        <taxon>Pseudomonadota</taxon>
        <taxon>Alphaproteobacteria</taxon>
        <taxon>Sphingomonadales</taxon>
        <taxon>Sphingomonadaceae</taxon>
        <taxon>Sphingobium</taxon>
    </lineage>
</organism>
<proteinExistence type="predicted"/>
<feature type="chain" id="PRO_5045056276" evidence="3">
    <location>
        <begin position="25"/>
        <end position="197"/>
    </location>
</feature>
<dbReference type="Proteomes" id="UP001267638">
    <property type="component" value="Unassembled WGS sequence"/>
</dbReference>
<evidence type="ECO:0000313" key="5">
    <source>
        <dbReference type="Proteomes" id="UP001267638"/>
    </source>
</evidence>
<keyword evidence="2" id="KW-0472">Membrane</keyword>
<name>A0ABU1WWH3_SPHXE</name>
<evidence type="ECO:0000256" key="3">
    <source>
        <dbReference type="SAM" id="SignalP"/>
    </source>
</evidence>
<evidence type="ECO:0000256" key="1">
    <source>
        <dbReference type="SAM" id="MobiDB-lite"/>
    </source>
</evidence>
<dbReference type="EMBL" id="JAVDWV010000001">
    <property type="protein sequence ID" value="MDR7153212.1"/>
    <property type="molecule type" value="Genomic_DNA"/>
</dbReference>
<protein>
    <submittedName>
        <fullName evidence="4">Uncharacterized protein</fullName>
    </submittedName>
</protein>
<feature type="signal peptide" evidence="3">
    <location>
        <begin position="1"/>
        <end position="24"/>
    </location>
</feature>
<keyword evidence="3" id="KW-0732">Signal</keyword>
<reference evidence="4 5" key="1">
    <citation type="submission" date="2023-07" db="EMBL/GenBank/DDBJ databases">
        <title>Sorghum-associated microbial communities from plants grown in Nebraska, USA.</title>
        <authorList>
            <person name="Schachtman D."/>
        </authorList>
    </citation>
    <scope>NUCLEOTIDE SEQUENCE [LARGE SCALE GENOMIC DNA]</scope>
    <source>
        <strain evidence="4 5">4256</strain>
    </source>
</reference>
<gene>
    <name evidence="4" type="ORF">J2W40_000006</name>
</gene>
<comment type="caution">
    <text evidence="4">The sequence shown here is derived from an EMBL/GenBank/DDBJ whole genome shotgun (WGS) entry which is preliminary data.</text>
</comment>
<keyword evidence="5" id="KW-1185">Reference proteome</keyword>
<keyword evidence="2" id="KW-0812">Transmembrane</keyword>
<feature type="region of interest" description="Disordered" evidence="1">
    <location>
        <begin position="75"/>
        <end position="107"/>
    </location>
</feature>